<organism evidence="1 2">
    <name type="scientific">Corchorus capsularis</name>
    <name type="common">Jute</name>
    <dbReference type="NCBI Taxonomy" id="210143"/>
    <lineage>
        <taxon>Eukaryota</taxon>
        <taxon>Viridiplantae</taxon>
        <taxon>Streptophyta</taxon>
        <taxon>Embryophyta</taxon>
        <taxon>Tracheophyta</taxon>
        <taxon>Spermatophyta</taxon>
        <taxon>Magnoliopsida</taxon>
        <taxon>eudicotyledons</taxon>
        <taxon>Gunneridae</taxon>
        <taxon>Pentapetalae</taxon>
        <taxon>rosids</taxon>
        <taxon>malvids</taxon>
        <taxon>Malvales</taxon>
        <taxon>Malvaceae</taxon>
        <taxon>Grewioideae</taxon>
        <taxon>Apeibeae</taxon>
        <taxon>Corchorus</taxon>
    </lineage>
</organism>
<accession>A0A1R3JLM9</accession>
<evidence type="ECO:0000313" key="2">
    <source>
        <dbReference type="Proteomes" id="UP000188268"/>
    </source>
</evidence>
<protein>
    <submittedName>
        <fullName evidence="1">Uncharacterized protein</fullName>
    </submittedName>
</protein>
<evidence type="ECO:0000313" key="1">
    <source>
        <dbReference type="EMBL" id="OMO95744.1"/>
    </source>
</evidence>
<proteinExistence type="predicted"/>
<comment type="caution">
    <text evidence="1">The sequence shown here is derived from an EMBL/GenBank/DDBJ whole genome shotgun (WGS) entry which is preliminary data.</text>
</comment>
<name>A0A1R3JLM9_COCAP</name>
<dbReference type="Gramene" id="OMO95744">
    <property type="protein sequence ID" value="OMO95744"/>
    <property type="gene ID" value="CCACVL1_05279"/>
</dbReference>
<dbReference type="AlphaFoldDB" id="A0A1R3JLM9"/>
<dbReference type="Proteomes" id="UP000188268">
    <property type="component" value="Unassembled WGS sequence"/>
</dbReference>
<dbReference type="EMBL" id="AWWV01007593">
    <property type="protein sequence ID" value="OMO95744.1"/>
    <property type="molecule type" value="Genomic_DNA"/>
</dbReference>
<keyword evidence="2" id="KW-1185">Reference proteome</keyword>
<sequence>MVARLTPDQKGLGLLRFYLYQQDGLGVSLSIMEFL</sequence>
<gene>
    <name evidence="1" type="ORF">CCACVL1_05279</name>
</gene>
<reference evidence="1 2" key="1">
    <citation type="submission" date="2013-09" db="EMBL/GenBank/DDBJ databases">
        <title>Corchorus capsularis genome sequencing.</title>
        <authorList>
            <person name="Alam M."/>
            <person name="Haque M.S."/>
            <person name="Islam M.S."/>
            <person name="Emdad E.M."/>
            <person name="Islam M.M."/>
            <person name="Ahmed B."/>
            <person name="Halim A."/>
            <person name="Hossen Q.M.M."/>
            <person name="Hossain M.Z."/>
            <person name="Ahmed R."/>
            <person name="Khan M.M."/>
            <person name="Islam R."/>
            <person name="Rashid M.M."/>
            <person name="Khan S.A."/>
            <person name="Rahman M.S."/>
            <person name="Alam M."/>
        </authorList>
    </citation>
    <scope>NUCLEOTIDE SEQUENCE [LARGE SCALE GENOMIC DNA]</scope>
    <source>
        <strain evidence="2">cv. CVL-1</strain>
        <tissue evidence="1">Whole seedling</tissue>
    </source>
</reference>